<dbReference type="STRING" id="109264.A0A1F7ZVP1"/>
<feature type="region of interest" description="Disordered" evidence="2">
    <location>
        <begin position="9"/>
        <end position="50"/>
    </location>
</feature>
<dbReference type="InterPro" id="IPR004046">
    <property type="entry name" value="GST_C"/>
</dbReference>
<evidence type="ECO:0000256" key="2">
    <source>
        <dbReference type="SAM" id="MobiDB-lite"/>
    </source>
</evidence>
<feature type="domain" description="GST N-terminal" evidence="3">
    <location>
        <begin position="1"/>
        <end position="84"/>
    </location>
</feature>
<evidence type="ECO:0000313" key="5">
    <source>
        <dbReference type="EMBL" id="OGM43541.1"/>
    </source>
</evidence>
<dbReference type="SFLD" id="SFLDS00019">
    <property type="entry name" value="Glutathione_Transferase_(cytos"/>
    <property type="match status" value="1"/>
</dbReference>
<sequence length="215" mass="24475">MEPITVYYSGQGGLQSVEGRPDSRRAQPALHAEEHPVRQGQGYRADQRQPQRRVPAIIDPNTNLTLWESGAIAEYLVEQYDTNHLISYDTLIEKNQARQFSHFQASGHGPPNGQAVWFMMYHPEKVASVIERFQNETERVARVLDGILAQNGTGWLVGDKCTYADLSFYLWGLAKDLAWPAKWDNAELPHYTAWMKSMGERPATKKTMALREEKS</sequence>
<dbReference type="RefSeq" id="XP_022387258.1">
    <property type="nucleotide sequence ID" value="XM_022535176.1"/>
</dbReference>
<evidence type="ECO:0000313" key="6">
    <source>
        <dbReference type="Proteomes" id="UP000179179"/>
    </source>
</evidence>
<dbReference type="PANTHER" id="PTHR44051:SF3">
    <property type="entry name" value="TRANSCRIPTIONAL REGULATOR URE2"/>
    <property type="match status" value="1"/>
</dbReference>
<dbReference type="Gene3D" id="1.20.1050.10">
    <property type="match status" value="1"/>
</dbReference>
<reference evidence="5 6" key="1">
    <citation type="journal article" date="2016" name="Genome Biol. Evol.">
        <title>Draft genome sequence of an aflatoxigenic Aspergillus species, A. bombycis.</title>
        <authorList>
            <person name="Moore G.G."/>
            <person name="Mack B.M."/>
            <person name="Beltz S.B."/>
            <person name="Gilbert M.K."/>
        </authorList>
    </citation>
    <scope>NUCLEOTIDE SEQUENCE [LARGE SCALE GENOMIC DNA]</scope>
    <source>
        <strain evidence="6">NRRL 26010</strain>
    </source>
</reference>
<evidence type="ECO:0000256" key="1">
    <source>
        <dbReference type="ARBA" id="ARBA00007409"/>
    </source>
</evidence>
<evidence type="ECO:0000259" key="3">
    <source>
        <dbReference type="PROSITE" id="PS50404"/>
    </source>
</evidence>
<protein>
    <recommendedName>
        <fullName evidence="7">Glutathione S-transferase</fullName>
    </recommendedName>
</protein>
<dbReference type="InterPro" id="IPR036282">
    <property type="entry name" value="Glutathione-S-Trfase_C_sf"/>
</dbReference>
<dbReference type="GeneID" id="34451437"/>
<dbReference type="InterPro" id="IPR040079">
    <property type="entry name" value="Glutathione_S-Trfase"/>
</dbReference>
<feature type="domain" description="GST C-terminal" evidence="4">
    <location>
        <begin position="90"/>
        <end position="215"/>
    </location>
</feature>
<dbReference type="Pfam" id="PF14497">
    <property type="entry name" value="GST_C_3"/>
    <property type="match status" value="1"/>
</dbReference>
<dbReference type="OrthoDB" id="422574at2759"/>
<dbReference type="SUPFAM" id="SSF52833">
    <property type="entry name" value="Thioredoxin-like"/>
    <property type="match status" value="1"/>
</dbReference>
<evidence type="ECO:0008006" key="7">
    <source>
        <dbReference type="Google" id="ProtNLM"/>
    </source>
</evidence>
<organism evidence="5 6">
    <name type="scientific">Aspergillus bombycis</name>
    <dbReference type="NCBI Taxonomy" id="109264"/>
    <lineage>
        <taxon>Eukaryota</taxon>
        <taxon>Fungi</taxon>
        <taxon>Dikarya</taxon>
        <taxon>Ascomycota</taxon>
        <taxon>Pezizomycotina</taxon>
        <taxon>Eurotiomycetes</taxon>
        <taxon>Eurotiomycetidae</taxon>
        <taxon>Eurotiales</taxon>
        <taxon>Aspergillaceae</taxon>
        <taxon>Aspergillus</taxon>
    </lineage>
</organism>
<comment type="similarity">
    <text evidence="1">Belongs to the GST superfamily.</text>
</comment>
<evidence type="ECO:0000259" key="4">
    <source>
        <dbReference type="PROSITE" id="PS50405"/>
    </source>
</evidence>
<dbReference type="PROSITE" id="PS50404">
    <property type="entry name" value="GST_NTER"/>
    <property type="match status" value="1"/>
</dbReference>
<dbReference type="PROSITE" id="PS50405">
    <property type="entry name" value="GST_CTER"/>
    <property type="match status" value="1"/>
</dbReference>
<dbReference type="SFLD" id="SFLDG00358">
    <property type="entry name" value="Main_(cytGST)"/>
    <property type="match status" value="1"/>
</dbReference>
<dbReference type="InterPro" id="IPR010987">
    <property type="entry name" value="Glutathione-S-Trfase_C-like"/>
</dbReference>
<feature type="compositionally biased region" description="Basic and acidic residues" evidence="2">
    <location>
        <begin position="19"/>
        <end position="37"/>
    </location>
</feature>
<dbReference type="EMBL" id="LYCR01000069">
    <property type="protein sequence ID" value="OGM43541.1"/>
    <property type="molecule type" value="Genomic_DNA"/>
</dbReference>
<dbReference type="SUPFAM" id="SSF47616">
    <property type="entry name" value="GST C-terminal domain-like"/>
    <property type="match status" value="1"/>
</dbReference>
<proteinExistence type="inferred from homology"/>
<dbReference type="AlphaFoldDB" id="A0A1F7ZVP1"/>
<dbReference type="InterPro" id="IPR036249">
    <property type="entry name" value="Thioredoxin-like_sf"/>
</dbReference>
<comment type="caution">
    <text evidence="5">The sequence shown here is derived from an EMBL/GenBank/DDBJ whole genome shotgun (WGS) entry which is preliminary data.</text>
</comment>
<dbReference type="Proteomes" id="UP000179179">
    <property type="component" value="Unassembled WGS sequence"/>
</dbReference>
<accession>A0A1F7ZVP1</accession>
<dbReference type="InterPro" id="IPR004045">
    <property type="entry name" value="Glutathione_S-Trfase_N"/>
</dbReference>
<dbReference type="Gene3D" id="3.40.30.10">
    <property type="entry name" value="Glutaredoxin"/>
    <property type="match status" value="1"/>
</dbReference>
<keyword evidence="6" id="KW-1185">Reference proteome</keyword>
<dbReference type="Pfam" id="PF02798">
    <property type="entry name" value="GST_N"/>
    <property type="match status" value="1"/>
</dbReference>
<dbReference type="PANTHER" id="PTHR44051">
    <property type="entry name" value="GLUTATHIONE S-TRANSFERASE-RELATED"/>
    <property type="match status" value="1"/>
</dbReference>
<name>A0A1F7ZVP1_9EURO</name>
<gene>
    <name evidence="5" type="ORF">ABOM_008047</name>
</gene>